<proteinExistence type="predicted"/>
<evidence type="ECO:0000313" key="2">
    <source>
        <dbReference type="Proteomes" id="UP000287651"/>
    </source>
</evidence>
<sequence length="77" mass="8681">MCAPSINEDDDRLLLKKPFDLQFLQLADIYRKMAAKRSESEVAAMVEEEEGSSNVDCGYGVTSWLQVALVTTRVRLQ</sequence>
<comment type="caution">
    <text evidence="1">The sequence shown here is derived from an EMBL/GenBank/DDBJ whole genome shotgun (WGS) entry which is preliminary data.</text>
</comment>
<evidence type="ECO:0000313" key="1">
    <source>
        <dbReference type="EMBL" id="RRT73415.1"/>
    </source>
</evidence>
<dbReference type="AlphaFoldDB" id="A0A427AAZ2"/>
<reference evidence="1 2" key="1">
    <citation type="journal article" date="2014" name="Agronomy (Basel)">
        <title>A Draft Genome Sequence for Ensete ventricosum, the Drought-Tolerant Tree Against Hunger.</title>
        <authorList>
            <person name="Harrison J."/>
            <person name="Moore K.A."/>
            <person name="Paszkiewicz K."/>
            <person name="Jones T."/>
            <person name="Grant M."/>
            <person name="Ambacheew D."/>
            <person name="Muzemil S."/>
            <person name="Studholme D.J."/>
        </authorList>
    </citation>
    <scope>NUCLEOTIDE SEQUENCE [LARGE SCALE GENOMIC DNA]</scope>
</reference>
<dbReference type="EMBL" id="AMZH03003100">
    <property type="protein sequence ID" value="RRT73415.1"/>
    <property type="molecule type" value="Genomic_DNA"/>
</dbReference>
<gene>
    <name evidence="1" type="ORF">B296_00001228</name>
</gene>
<organism evidence="1 2">
    <name type="scientific">Ensete ventricosum</name>
    <name type="common">Abyssinian banana</name>
    <name type="synonym">Musa ensete</name>
    <dbReference type="NCBI Taxonomy" id="4639"/>
    <lineage>
        <taxon>Eukaryota</taxon>
        <taxon>Viridiplantae</taxon>
        <taxon>Streptophyta</taxon>
        <taxon>Embryophyta</taxon>
        <taxon>Tracheophyta</taxon>
        <taxon>Spermatophyta</taxon>
        <taxon>Magnoliopsida</taxon>
        <taxon>Liliopsida</taxon>
        <taxon>Zingiberales</taxon>
        <taxon>Musaceae</taxon>
        <taxon>Ensete</taxon>
    </lineage>
</organism>
<dbReference type="Proteomes" id="UP000287651">
    <property type="component" value="Unassembled WGS sequence"/>
</dbReference>
<accession>A0A427AAZ2</accession>
<name>A0A427AAZ2_ENSVE</name>
<protein>
    <submittedName>
        <fullName evidence="1">Uncharacterized protein</fullName>
    </submittedName>
</protein>